<dbReference type="InterPro" id="IPR001486">
    <property type="entry name" value="Hemoglobin_trunc"/>
</dbReference>
<dbReference type="OrthoDB" id="25954at2"/>
<dbReference type="InterPro" id="IPR012292">
    <property type="entry name" value="Globin/Proto"/>
</dbReference>
<gene>
    <name evidence="5" type="ORF">EUB48_05085</name>
</gene>
<dbReference type="Proteomes" id="UP000316798">
    <property type="component" value="Chromosome"/>
</dbReference>
<evidence type="ECO:0000256" key="3">
    <source>
        <dbReference type="ARBA" id="ARBA00022723"/>
    </source>
</evidence>
<keyword evidence="2" id="KW-0349">Heme</keyword>
<evidence type="ECO:0000313" key="6">
    <source>
        <dbReference type="Proteomes" id="UP000316798"/>
    </source>
</evidence>
<dbReference type="EMBL" id="CP035503">
    <property type="protein sequence ID" value="QDL36741.1"/>
    <property type="molecule type" value="Genomic_DNA"/>
</dbReference>
<organism evidence="5 6">
    <name type="scientific">Rhodoferax sediminis</name>
    <dbReference type="NCBI Taxonomy" id="2509614"/>
    <lineage>
        <taxon>Bacteria</taxon>
        <taxon>Pseudomonadati</taxon>
        <taxon>Pseudomonadota</taxon>
        <taxon>Betaproteobacteria</taxon>
        <taxon>Burkholderiales</taxon>
        <taxon>Comamonadaceae</taxon>
        <taxon>Rhodoferax</taxon>
    </lineage>
</organism>
<dbReference type="GO" id="GO:0046872">
    <property type="term" value="F:metal ion binding"/>
    <property type="evidence" value="ECO:0007669"/>
    <property type="project" value="UniProtKB-KW"/>
</dbReference>
<proteinExistence type="predicted"/>
<dbReference type="AlphaFoldDB" id="A0A515D8K0"/>
<dbReference type="RefSeq" id="WP_142817903.1">
    <property type="nucleotide sequence ID" value="NZ_CP035503.1"/>
</dbReference>
<sequence length="134" mass="15211">MGTADLCTEEEVTRLVHGFYAKVRQDDLLGPIFNRHVADWDQHLAKLVDFWSAILRGTMRFSGAPMPAHIALPGLNAGLFQRWLALFHDTTQALGNEAMRERADAMARRIAQSFWYGYQLSHDPDQMPGRLAQD</sequence>
<reference evidence="5 6" key="1">
    <citation type="submission" date="2019-01" db="EMBL/GenBank/DDBJ databases">
        <title>Genomic insights into a novel species Rhodoferax sp.</title>
        <authorList>
            <person name="Jin L."/>
        </authorList>
    </citation>
    <scope>NUCLEOTIDE SEQUENCE [LARGE SCALE GENOMIC DNA]</scope>
    <source>
        <strain evidence="5 6">CHu59-6-5</strain>
    </source>
</reference>
<name>A0A515D8K0_9BURK</name>
<dbReference type="KEGG" id="rhf:EUB48_05085"/>
<accession>A0A515D8K0</accession>
<keyword evidence="1" id="KW-0813">Transport</keyword>
<evidence type="ECO:0000256" key="4">
    <source>
        <dbReference type="ARBA" id="ARBA00023004"/>
    </source>
</evidence>
<keyword evidence="6" id="KW-1185">Reference proteome</keyword>
<dbReference type="Gene3D" id="1.10.490.10">
    <property type="entry name" value="Globins"/>
    <property type="match status" value="1"/>
</dbReference>
<dbReference type="InterPro" id="IPR009050">
    <property type="entry name" value="Globin-like_sf"/>
</dbReference>
<protein>
    <submittedName>
        <fullName evidence="5">Group III truncated hemoglobin</fullName>
    </submittedName>
</protein>
<evidence type="ECO:0000256" key="1">
    <source>
        <dbReference type="ARBA" id="ARBA00022448"/>
    </source>
</evidence>
<keyword evidence="3" id="KW-0479">Metal-binding</keyword>
<dbReference type="CDD" id="cd08916">
    <property type="entry name" value="TrHb3_P"/>
    <property type="match status" value="1"/>
</dbReference>
<evidence type="ECO:0000313" key="5">
    <source>
        <dbReference type="EMBL" id="QDL36741.1"/>
    </source>
</evidence>
<keyword evidence="4" id="KW-0408">Iron</keyword>
<dbReference type="Pfam" id="PF01152">
    <property type="entry name" value="Bac_globin"/>
    <property type="match status" value="1"/>
</dbReference>
<dbReference type="GO" id="GO:0020037">
    <property type="term" value="F:heme binding"/>
    <property type="evidence" value="ECO:0007669"/>
    <property type="project" value="InterPro"/>
</dbReference>
<dbReference type="GO" id="GO:0019825">
    <property type="term" value="F:oxygen binding"/>
    <property type="evidence" value="ECO:0007669"/>
    <property type="project" value="InterPro"/>
</dbReference>
<evidence type="ECO:0000256" key="2">
    <source>
        <dbReference type="ARBA" id="ARBA00022617"/>
    </source>
</evidence>
<dbReference type="SUPFAM" id="SSF46458">
    <property type="entry name" value="Globin-like"/>
    <property type="match status" value="1"/>
</dbReference>